<dbReference type="KEGG" id="parq:DSM112329_05360"/>
<comment type="similarity">
    <text evidence="1">Belongs to the CdaR family.</text>
</comment>
<dbReference type="Pfam" id="PF13556">
    <property type="entry name" value="HTH_30"/>
    <property type="match status" value="1"/>
</dbReference>
<gene>
    <name evidence="5" type="ORF">DSM112329_05360</name>
</gene>
<dbReference type="PANTHER" id="PTHR33744">
    <property type="entry name" value="CARBOHYDRATE DIACID REGULATOR"/>
    <property type="match status" value="1"/>
</dbReference>
<evidence type="ECO:0000259" key="4">
    <source>
        <dbReference type="Pfam" id="PF17853"/>
    </source>
</evidence>
<evidence type="ECO:0000256" key="1">
    <source>
        <dbReference type="ARBA" id="ARBA00006754"/>
    </source>
</evidence>
<dbReference type="Pfam" id="PF17853">
    <property type="entry name" value="GGDEF_2"/>
    <property type="match status" value="1"/>
</dbReference>
<dbReference type="EMBL" id="CP114014">
    <property type="protein sequence ID" value="XAY08459.1"/>
    <property type="molecule type" value="Genomic_DNA"/>
</dbReference>
<dbReference type="InterPro" id="IPR042070">
    <property type="entry name" value="PucR_C-HTH_sf"/>
</dbReference>
<dbReference type="Gene3D" id="1.10.10.2840">
    <property type="entry name" value="PucR C-terminal helix-turn-helix domain"/>
    <property type="match status" value="1"/>
</dbReference>
<evidence type="ECO:0000259" key="3">
    <source>
        <dbReference type="Pfam" id="PF14361"/>
    </source>
</evidence>
<dbReference type="InterPro" id="IPR025751">
    <property type="entry name" value="RsbRD_N_dom"/>
</dbReference>
<organism evidence="5">
    <name type="scientific">Paraconexibacter sp. AEG42_29</name>
    <dbReference type="NCBI Taxonomy" id="2997339"/>
    <lineage>
        <taxon>Bacteria</taxon>
        <taxon>Bacillati</taxon>
        <taxon>Actinomycetota</taxon>
        <taxon>Thermoleophilia</taxon>
        <taxon>Solirubrobacterales</taxon>
        <taxon>Paraconexibacteraceae</taxon>
        <taxon>Paraconexibacter</taxon>
    </lineage>
</organism>
<accession>A0AAU7B3C8</accession>
<dbReference type="AlphaFoldDB" id="A0AAU7B3C8"/>
<evidence type="ECO:0000313" key="5">
    <source>
        <dbReference type="EMBL" id="XAY08459.1"/>
    </source>
</evidence>
<dbReference type="PANTHER" id="PTHR33744:SF1">
    <property type="entry name" value="DNA-BINDING TRANSCRIPTIONAL ACTIVATOR ADER"/>
    <property type="match status" value="1"/>
</dbReference>
<sequence>MDVPSRAEASMDLSEAARRLADDVDVRAMSPRVTERIAREVFADRLGDREFLHVLSQSVHDNVQAVLDVIAGRLRVTSAEPLGAIALMDVFAELGEPTASVERGYRIGQWEIWEQWVAAARHEAAGDHELLTDLVVGPSRTLFEYIDTILTTVLARYEEQRRSVDRARDHERSRLLRELLESVREPAAAEASAVLRYDVALTHRAVVVHSEDRAVAEGALERLREAIGASDALLHPESVNRWALWLGRREPPSASQLRQFRRELDAFGLTGGVGEPAAGVPGLRGSYAQAREALRVRQALGAGGSPVAWFADVQLEALLLEQPERGRAFVALTLGTLAGADERGVRLRETIEAWLEAGSHVGAAALLDVHEHTVRNRLRQIEELLDVTLPARRTELAVALRLHRLLG</sequence>
<reference evidence="5" key="1">
    <citation type="submission" date="2022-12" db="EMBL/GenBank/DDBJ databases">
        <title>Paraconexibacter alkalitolerans sp. nov. and Baekduia alba sp. nov., isolated from soil and emended description of the genera Paraconexibacter (Chun et al., 2020) and Baekduia (An et al., 2020).</title>
        <authorList>
            <person name="Vieira S."/>
            <person name="Huber K.J."/>
            <person name="Geppert A."/>
            <person name="Wolf J."/>
            <person name="Neumann-Schaal M."/>
            <person name="Muesken M."/>
            <person name="Overmann J."/>
        </authorList>
    </citation>
    <scope>NUCLEOTIDE SEQUENCE</scope>
    <source>
        <strain evidence="5">AEG42_29</strain>
    </source>
</reference>
<protein>
    <recommendedName>
        <fullName evidence="6">PucR family transcriptional regulator</fullName>
    </recommendedName>
</protein>
<name>A0AAU7B3C8_9ACTN</name>
<evidence type="ECO:0000259" key="2">
    <source>
        <dbReference type="Pfam" id="PF13556"/>
    </source>
</evidence>
<feature type="domain" description="RsbT co-antagonist protein RsbRD N-terminal" evidence="3">
    <location>
        <begin position="30"/>
        <end position="172"/>
    </location>
</feature>
<feature type="domain" description="CdaR GGDEF-like" evidence="4">
    <location>
        <begin position="185"/>
        <end position="296"/>
    </location>
</feature>
<proteinExistence type="inferred from homology"/>
<dbReference type="Pfam" id="PF14361">
    <property type="entry name" value="RsbRD_N"/>
    <property type="match status" value="1"/>
</dbReference>
<dbReference type="InterPro" id="IPR041522">
    <property type="entry name" value="CdaR_GGDEF"/>
</dbReference>
<evidence type="ECO:0008006" key="6">
    <source>
        <dbReference type="Google" id="ProtNLM"/>
    </source>
</evidence>
<dbReference type="InterPro" id="IPR051448">
    <property type="entry name" value="CdaR-like_regulators"/>
</dbReference>
<dbReference type="InterPro" id="IPR025736">
    <property type="entry name" value="PucR_C-HTH_dom"/>
</dbReference>
<dbReference type="RefSeq" id="WP_354699639.1">
    <property type="nucleotide sequence ID" value="NZ_CP114014.1"/>
</dbReference>
<feature type="domain" description="PucR C-terminal helix-turn-helix" evidence="2">
    <location>
        <begin position="347"/>
        <end position="402"/>
    </location>
</feature>